<comment type="caution">
    <text evidence="2">The sequence shown here is derived from an EMBL/GenBank/DDBJ whole genome shotgun (WGS) entry which is preliminary data.</text>
</comment>
<dbReference type="Proteomes" id="UP000294543">
    <property type="component" value="Unassembled WGS sequence"/>
</dbReference>
<dbReference type="Pfam" id="PF13577">
    <property type="entry name" value="SnoaL_4"/>
    <property type="match status" value="1"/>
</dbReference>
<name>A0A4R4WFQ9_9ACTN</name>
<evidence type="ECO:0000313" key="2">
    <source>
        <dbReference type="EMBL" id="TDD17141.1"/>
    </source>
</evidence>
<organism evidence="2 3">
    <name type="scientific">Nonomuraea diastatica</name>
    <dbReference type="NCBI Taxonomy" id="1848329"/>
    <lineage>
        <taxon>Bacteria</taxon>
        <taxon>Bacillati</taxon>
        <taxon>Actinomycetota</taxon>
        <taxon>Actinomycetes</taxon>
        <taxon>Streptosporangiales</taxon>
        <taxon>Streptosporangiaceae</taxon>
        <taxon>Nonomuraea</taxon>
    </lineage>
</organism>
<evidence type="ECO:0000259" key="1">
    <source>
        <dbReference type="Pfam" id="PF13577"/>
    </source>
</evidence>
<keyword evidence="3" id="KW-1185">Reference proteome</keyword>
<dbReference type="SUPFAM" id="SSF54427">
    <property type="entry name" value="NTF2-like"/>
    <property type="match status" value="1"/>
</dbReference>
<gene>
    <name evidence="2" type="ORF">E1294_28815</name>
</gene>
<proteinExistence type="predicted"/>
<dbReference type="EMBL" id="SMKP01000092">
    <property type="protein sequence ID" value="TDD17141.1"/>
    <property type="molecule type" value="Genomic_DNA"/>
</dbReference>
<sequence length="147" mass="16048">MDTQEIADHLEITGLLARYSHALDSGQWHLLDEVFTPDAVIDYTSAGGIRGTRDEVTAWLAGVLAHWPGRLHLIGAPSIDVRDGEARVSAPFTDTLAPTKDLVAAGSQAAAGGFLHGGGWYHHRMRRTPGGWRSVELVEEQSWRIAR</sequence>
<evidence type="ECO:0000313" key="3">
    <source>
        <dbReference type="Proteomes" id="UP000294543"/>
    </source>
</evidence>
<protein>
    <submittedName>
        <fullName evidence="2">Nuclear transport factor 2 family protein</fullName>
    </submittedName>
</protein>
<reference evidence="2 3" key="1">
    <citation type="submission" date="2019-03" db="EMBL/GenBank/DDBJ databases">
        <title>Draft genome sequences of novel Actinobacteria.</title>
        <authorList>
            <person name="Sahin N."/>
            <person name="Ay H."/>
            <person name="Saygin H."/>
        </authorList>
    </citation>
    <scope>NUCLEOTIDE SEQUENCE [LARGE SCALE GENOMIC DNA]</scope>
    <source>
        <strain evidence="2 3">KC712</strain>
    </source>
</reference>
<accession>A0A4R4WFQ9</accession>
<dbReference type="AlphaFoldDB" id="A0A4R4WFQ9"/>
<dbReference type="Gene3D" id="3.10.450.50">
    <property type="match status" value="1"/>
</dbReference>
<dbReference type="InterPro" id="IPR032710">
    <property type="entry name" value="NTF2-like_dom_sf"/>
</dbReference>
<dbReference type="OrthoDB" id="981191at2"/>
<dbReference type="InterPro" id="IPR037401">
    <property type="entry name" value="SnoaL-like"/>
</dbReference>
<feature type="domain" description="SnoaL-like" evidence="1">
    <location>
        <begin position="4"/>
        <end position="135"/>
    </location>
</feature>